<evidence type="ECO:0000313" key="4">
    <source>
        <dbReference type="EMBL" id="KEF37670.1"/>
    </source>
</evidence>
<dbReference type="EMBL" id="JJRY01000012">
    <property type="protein sequence ID" value="KEF37670.1"/>
    <property type="molecule type" value="Genomic_DNA"/>
</dbReference>
<proteinExistence type="predicted"/>
<dbReference type="AlphaFoldDB" id="A0A072NWS7"/>
<dbReference type="InterPro" id="IPR001223">
    <property type="entry name" value="Glyco_hydro18_cat"/>
</dbReference>
<evidence type="ECO:0000313" key="5">
    <source>
        <dbReference type="Proteomes" id="UP000027936"/>
    </source>
</evidence>
<dbReference type="Gene3D" id="3.10.350.10">
    <property type="entry name" value="LysM domain"/>
    <property type="match status" value="2"/>
</dbReference>
<gene>
    <name evidence="4" type="ORF">M670_02972</name>
</gene>
<keyword evidence="1" id="KW-0326">Glycosidase</keyword>
<feature type="domain" description="GH18" evidence="3">
    <location>
        <begin position="106"/>
        <end position="419"/>
    </location>
</feature>
<keyword evidence="4" id="KW-0378">Hydrolase</keyword>
<dbReference type="RefSeq" id="WP_035196440.1">
    <property type="nucleotide sequence ID" value="NZ_JJRY01000012.1"/>
</dbReference>
<dbReference type="OrthoDB" id="9769314at2"/>
<sequence length="419" mass="47032">MAIHTVQKGDSLWAIAKLYNTSIQSIMEINGLESSTNIVPGLALYIPDEQLHIRLYKIKAGDTLWSIAIRYNTTAYNIISANPQIDPNRLSIGQIITIPSPNKAKIQTLGFLVPQSSKALEAINKTANSLTYLAIVAYSFLEEGWAYRVLDDAPFIQRAKQLGIKPLLMIRNITSEGFSAELAGAVLANATLRRRLIDSIVNLTNQAGYAGVSIDFEFIPPPQRYDFVTFLKDLKQALESKILHVNVHAKTEDVPTNRIIGAYDYLEIGNVADIVAVMTMDYGYPTGPPNPIAPLWWMEQVVQYSVGLIDPRKMQIALPLYGYDWKVPENITTALSANAAQNFAISVGAEINYDILAASPYFGYQSIDQHVVWFVDIRGYTQRYQLVDLYKLLGVTFWQLQFDFPQNWAFLKQEITVIK</sequence>
<dbReference type="PROSITE" id="PS51910">
    <property type="entry name" value="GH18_2"/>
    <property type="match status" value="1"/>
</dbReference>
<dbReference type="Pfam" id="PF01476">
    <property type="entry name" value="LysM"/>
    <property type="match status" value="2"/>
</dbReference>
<dbReference type="Gene3D" id="3.10.50.10">
    <property type="match status" value="1"/>
</dbReference>
<dbReference type="GO" id="GO:0070492">
    <property type="term" value="F:oligosaccharide binding"/>
    <property type="evidence" value="ECO:0007669"/>
    <property type="project" value="TreeGrafter"/>
</dbReference>
<dbReference type="InterPro" id="IPR018392">
    <property type="entry name" value="LysM"/>
</dbReference>
<dbReference type="Gene3D" id="3.20.20.80">
    <property type="entry name" value="Glycosidases"/>
    <property type="match status" value="1"/>
</dbReference>
<dbReference type="GO" id="GO:0005975">
    <property type="term" value="P:carbohydrate metabolic process"/>
    <property type="evidence" value="ECO:0007669"/>
    <property type="project" value="InterPro"/>
</dbReference>
<dbReference type="InterPro" id="IPR029070">
    <property type="entry name" value="Chitinase_insertion_sf"/>
</dbReference>
<dbReference type="GO" id="GO:0008061">
    <property type="term" value="F:chitin binding"/>
    <property type="evidence" value="ECO:0007669"/>
    <property type="project" value="InterPro"/>
</dbReference>
<evidence type="ECO:0000259" key="2">
    <source>
        <dbReference type="PROSITE" id="PS51782"/>
    </source>
</evidence>
<dbReference type="InterPro" id="IPR036779">
    <property type="entry name" value="LysM_dom_sf"/>
</dbReference>
<dbReference type="GO" id="GO:0016798">
    <property type="term" value="F:hydrolase activity, acting on glycosyl bonds"/>
    <property type="evidence" value="ECO:0007669"/>
    <property type="project" value="UniProtKB-KW"/>
</dbReference>
<dbReference type="CDD" id="cd00118">
    <property type="entry name" value="LysM"/>
    <property type="match status" value="2"/>
</dbReference>
<feature type="domain" description="LysM" evidence="2">
    <location>
        <begin position="2"/>
        <end position="46"/>
    </location>
</feature>
<dbReference type="SMART" id="SM00636">
    <property type="entry name" value="Glyco_18"/>
    <property type="match status" value="1"/>
</dbReference>
<accession>A0A072NWS7</accession>
<reference evidence="4 5" key="1">
    <citation type="submission" date="2014-04" db="EMBL/GenBank/DDBJ databases">
        <title>Draft genome sequence of Bacillus azotoformans MEV2011, a (co-) denitrifying strain unable to grow in the presence of oxygen.</title>
        <authorList>
            <person name="Nielsen M."/>
            <person name="Schreiber L."/>
            <person name="Finster K."/>
            <person name="Schramm A."/>
        </authorList>
    </citation>
    <scope>NUCLEOTIDE SEQUENCE [LARGE SCALE GENOMIC DNA]</scope>
    <source>
        <strain evidence="4 5">MEV2011</strain>
    </source>
</reference>
<dbReference type="SUPFAM" id="SSF54106">
    <property type="entry name" value="LysM domain"/>
    <property type="match status" value="2"/>
</dbReference>
<comment type="caution">
    <text evidence="4">The sequence shown here is derived from an EMBL/GenBank/DDBJ whole genome shotgun (WGS) entry which is preliminary data.</text>
</comment>
<feature type="domain" description="LysM" evidence="2">
    <location>
        <begin position="54"/>
        <end position="98"/>
    </location>
</feature>
<dbReference type="SMART" id="SM00257">
    <property type="entry name" value="LysM"/>
    <property type="match status" value="2"/>
</dbReference>
<dbReference type="SUPFAM" id="SSF51445">
    <property type="entry name" value="(Trans)glycosidases"/>
    <property type="match status" value="1"/>
</dbReference>
<dbReference type="PANTHER" id="PTHR46066">
    <property type="entry name" value="CHITINASE DOMAIN-CONTAINING PROTEIN 1 FAMILY MEMBER"/>
    <property type="match status" value="1"/>
</dbReference>
<dbReference type="PATRIC" id="fig|1348973.3.peg.2875"/>
<evidence type="ECO:0000256" key="1">
    <source>
        <dbReference type="ARBA" id="ARBA00023295"/>
    </source>
</evidence>
<protein>
    <submittedName>
        <fullName evidence="4">Putative glycosyl hydrolase</fullName>
    </submittedName>
</protein>
<dbReference type="InterPro" id="IPR011583">
    <property type="entry name" value="Chitinase_II/V-like_cat"/>
</dbReference>
<dbReference type="PANTHER" id="PTHR46066:SF2">
    <property type="entry name" value="CHITINASE DOMAIN-CONTAINING PROTEIN 1"/>
    <property type="match status" value="1"/>
</dbReference>
<evidence type="ECO:0000259" key="3">
    <source>
        <dbReference type="PROSITE" id="PS51910"/>
    </source>
</evidence>
<organism evidence="4 5">
    <name type="scientific">Schinkia azotoformans MEV2011</name>
    <dbReference type="NCBI Taxonomy" id="1348973"/>
    <lineage>
        <taxon>Bacteria</taxon>
        <taxon>Bacillati</taxon>
        <taxon>Bacillota</taxon>
        <taxon>Bacilli</taxon>
        <taxon>Bacillales</taxon>
        <taxon>Bacillaceae</taxon>
        <taxon>Calidifontibacillus/Schinkia group</taxon>
        <taxon>Schinkia</taxon>
    </lineage>
</organism>
<dbReference type="GO" id="GO:0012505">
    <property type="term" value="C:endomembrane system"/>
    <property type="evidence" value="ECO:0007669"/>
    <property type="project" value="TreeGrafter"/>
</dbReference>
<dbReference type="Proteomes" id="UP000027936">
    <property type="component" value="Unassembled WGS sequence"/>
</dbReference>
<name>A0A072NWS7_SCHAZ</name>
<dbReference type="Pfam" id="PF00704">
    <property type="entry name" value="Glyco_hydro_18"/>
    <property type="match status" value="1"/>
</dbReference>
<dbReference type="InterPro" id="IPR017853">
    <property type="entry name" value="GH"/>
</dbReference>
<dbReference type="PROSITE" id="PS51782">
    <property type="entry name" value="LYSM"/>
    <property type="match status" value="2"/>
</dbReference>